<evidence type="ECO:0000313" key="7">
    <source>
        <dbReference type="Proteomes" id="UP001501758"/>
    </source>
</evidence>
<dbReference type="NCBIfam" id="TIGR02937">
    <property type="entry name" value="sigma70-ECF"/>
    <property type="match status" value="1"/>
</dbReference>
<dbReference type="InterPro" id="IPR039425">
    <property type="entry name" value="RNA_pol_sigma-70-like"/>
</dbReference>
<dbReference type="PANTHER" id="PTHR43133">
    <property type="entry name" value="RNA POLYMERASE ECF-TYPE SIGMA FACTO"/>
    <property type="match status" value="1"/>
</dbReference>
<dbReference type="SUPFAM" id="SSF88946">
    <property type="entry name" value="Sigma2 domain of RNA polymerase sigma factors"/>
    <property type="match status" value="1"/>
</dbReference>
<evidence type="ECO:0000313" key="6">
    <source>
        <dbReference type="EMBL" id="GAA0713636.1"/>
    </source>
</evidence>
<evidence type="ECO:0000256" key="4">
    <source>
        <dbReference type="ARBA" id="ARBA00023163"/>
    </source>
</evidence>
<dbReference type="SUPFAM" id="SSF88659">
    <property type="entry name" value="Sigma3 and sigma4 domains of RNA polymerase sigma factors"/>
    <property type="match status" value="1"/>
</dbReference>
<sequence>MNSTTNKHIIAGIITGDHQVLKSFYKKDLPAVKKYILRYQGTIEDVEDIFQEAMVLLYHKARSGSLASLESSIHTYFIGICKNKWRNQWRRQHVLAFQELHENHTLDPSESVIERISRADEQDLFNKHFTRLSTQSKQLLQLFFEGKSMKEIASYFGLTEGYTRKKKHIHKERLTQMIQKDPVYAELVVS</sequence>
<dbReference type="EMBL" id="BAAAGE010000001">
    <property type="protein sequence ID" value="GAA0713636.1"/>
    <property type="molecule type" value="Genomic_DNA"/>
</dbReference>
<dbReference type="PANTHER" id="PTHR43133:SF46">
    <property type="entry name" value="RNA POLYMERASE SIGMA-70 FACTOR ECF SUBFAMILY"/>
    <property type="match status" value="1"/>
</dbReference>
<proteinExistence type="inferred from homology"/>
<keyword evidence="2" id="KW-0805">Transcription regulation</keyword>
<evidence type="ECO:0000259" key="5">
    <source>
        <dbReference type="Pfam" id="PF04542"/>
    </source>
</evidence>
<dbReference type="RefSeq" id="WP_343910299.1">
    <property type="nucleotide sequence ID" value="NZ_BAAAGE010000001.1"/>
</dbReference>
<comment type="caution">
    <text evidence="6">The sequence shown here is derived from an EMBL/GenBank/DDBJ whole genome shotgun (WGS) entry which is preliminary data.</text>
</comment>
<evidence type="ECO:0000256" key="2">
    <source>
        <dbReference type="ARBA" id="ARBA00023015"/>
    </source>
</evidence>
<protein>
    <recommendedName>
        <fullName evidence="5">RNA polymerase sigma-70 region 2 domain-containing protein</fullName>
    </recommendedName>
</protein>
<dbReference type="InterPro" id="IPR036388">
    <property type="entry name" value="WH-like_DNA-bd_sf"/>
</dbReference>
<accession>A0ABN1IHF5</accession>
<dbReference type="InterPro" id="IPR013324">
    <property type="entry name" value="RNA_pol_sigma_r3/r4-like"/>
</dbReference>
<keyword evidence="4" id="KW-0804">Transcription</keyword>
<dbReference type="InterPro" id="IPR013325">
    <property type="entry name" value="RNA_pol_sigma_r2"/>
</dbReference>
<gene>
    <name evidence="6" type="ORF">GCM10009430_05640</name>
</gene>
<dbReference type="Gene3D" id="1.10.1740.10">
    <property type="match status" value="1"/>
</dbReference>
<evidence type="ECO:0000256" key="3">
    <source>
        <dbReference type="ARBA" id="ARBA00023082"/>
    </source>
</evidence>
<dbReference type="Pfam" id="PF04542">
    <property type="entry name" value="Sigma70_r2"/>
    <property type="match status" value="1"/>
</dbReference>
<evidence type="ECO:0000256" key="1">
    <source>
        <dbReference type="ARBA" id="ARBA00010641"/>
    </source>
</evidence>
<comment type="similarity">
    <text evidence="1">Belongs to the sigma-70 factor family. ECF subfamily.</text>
</comment>
<organism evidence="6 7">
    <name type="scientific">Aquimarina litoralis</name>
    <dbReference type="NCBI Taxonomy" id="584605"/>
    <lineage>
        <taxon>Bacteria</taxon>
        <taxon>Pseudomonadati</taxon>
        <taxon>Bacteroidota</taxon>
        <taxon>Flavobacteriia</taxon>
        <taxon>Flavobacteriales</taxon>
        <taxon>Flavobacteriaceae</taxon>
        <taxon>Aquimarina</taxon>
    </lineage>
</organism>
<keyword evidence="7" id="KW-1185">Reference proteome</keyword>
<keyword evidence="3" id="KW-0731">Sigma factor</keyword>
<feature type="domain" description="RNA polymerase sigma-70 region 2" evidence="5">
    <location>
        <begin position="25"/>
        <end position="92"/>
    </location>
</feature>
<dbReference type="Proteomes" id="UP001501758">
    <property type="component" value="Unassembled WGS sequence"/>
</dbReference>
<dbReference type="InterPro" id="IPR007627">
    <property type="entry name" value="RNA_pol_sigma70_r2"/>
</dbReference>
<dbReference type="InterPro" id="IPR014284">
    <property type="entry name" value="RNA_pol_sigma-70_dom"/>
</dbReference>
<reference evidence="6 7" key="1">
    <citation type="journal article" date="2019" name="Int. J. Syst. Evol. Microbiol.">
        <title>The Global Catalogue of Microorganisms (GCM) 10K type strain sequencing project: providing services to taxonomists for standard genome sequencing and annotation.</title>
        <authorList>
            <consortium name="The Broad Institute Genomics Platform"/>
            <consortium name="The Broad Institute Genome Sequencing Center for Infectious Disease"/>
            <person name="Wu L."/>
            <person name="Ma J."/>
        </authorList>
    </citation>
    <scope>NUCLEOTIDE SEQUENCE [LARGE SCALE GENOMIC DNA]</scope>
    <source>
        <strain evidence="6 7">JCM 15974</strain>
    </source>
</reference>
<dbReference type="Gene3D" id="1.10.10.10">
    <property type="entry name" value="Winged helix-like DNA-binding domain superfamily/Winged helix DNA-binding domain"/>
    <property type="match status" value="1"/>
</dbReference>
<name>A0ABN1IHF5_9FLAO</name>